<dbReference type="EMBL" id="JBHTCG010000002">
    <property type="protein sequence ID" value="MFC7381338.1"/>
    <property type="molecule type" value="Genomic_DNA"/>
</dbReference>
<reference evidence="3" key="1">
    <citation type="journal article" date="2019" name="Int. J. Syst. Evol. Microbiol.">
        <title>The Global Catalogue of Microorganisms (GCM) 10K type strain sequencing project: providing services to taxonomists for standard genome sequencing and annotation.</title>
        <authorList>
            <consortium name="The Broad Institute Genomics Platform"/>
            <consortium name="The Broad Institute Genome Sequencing Center for Infectious Disease"/>
            <person name="Wu L."/>
            <person name="Ma J."/>
        </authorList>
    </citation>
    <scope>NUCLEOTIDE SEQUENCE [LARGE SCALE GENOMIC DNA]</scope>
    <source>
        <strain evidence="3">CECT 7649</strain>
    </source>
</reference>
<comment type="caution">
    <text evidence="2">The sequence shown here is derived from an EMBL/GenBank/DDBJ whole genome shotgun (WGS) entry which is preliminary data.</text>
</comment>
<dbReference type="Proteomes" id="UP001596496">
    <property type="component" value="Unassembled WGS sequence"/>
</dbReference>
<evidence type="ECO:0000256" key="1">
    <source>
        <dbReference type="SAM" id="MobiDB-lite"/>
    </source>
</evidence>
<feature type="region of interest" description="Disordered" evidence="1">
    <location>
        <begin position="251"/>
        <end position="270"/>
    </location>
</feature>
<dbReference type="RefSeq" id="WP_380824250.1">
    <property type="nucleotide sequence ID" value="NZ_JBHTCG010000002.1"/>
</dbReference>
<proteinExistence type="predicted"/>
<feature type="region of interest" description="Disordered" evidence="1">
    <location>
        <begin position="1"/>
        <end position="20"/>
    </location>
</feature>
<sequence length="270" mass="29842">MFGGEPLDTRTPAPLLPVTSTTRRTKNFTFPTPAKGDAYDFTLEVDLCLCATGTLRDEALDTKIDARFADLRTVTRNAARWKAREFPPFRPGAAEPAITAVVQAAVDRALTDSPDEDGVVFDCSATVRVQMDSAIRELQRRSVAEQVQFEARYELSEQAAQRLGELREVWTAFIAAGLPRWETPYAVLMAQQPAQTATTLFKMREDRQEEARGLVDTVVQVASGHERMDLLEFALASDSALSKTYELLGIAEPEPGPQSRFDEPEEANGS</sequence>
<protein>
    <submittedName>
        <fullName evidence="2">Uncharacterized protein</fullName>
    </submittedName>
</protein>
<accession>A0ABW2P0M7</accession>
<evidence type="ECO:0000313" key="2">
    <source>
        <dbReference type="EMBL" id="MFC7381338.1"/>
    </source>
</evidence>
<organism evidence="2 3">
    <name type="scientific">Sphaerisporangium rhizosphaerae</name>
    <dbReference type="NCBI Taxonomy" id="2269375"/>
    <lineage>
        <taxon>Bacteria</taxon>
        <taxon>Bacillati</taxon>
        <taxon>Actinomycetota</taxon>
        <taxon>Actinomycetes</taxon>
        <taxon>Streptosporangiales</taxon>
        <taxon>Streptosporangiaceae</taxon>
        <taxon>Sphaerisporangium</taxon>
    </lineage>
</organism>
<gene>
    <name evidence="2" type="ORF">ACFQSB_03900</name>
</gene>
<keyword evidence="3" id="KW-1185">Reference proteome</keyword>
<evidence type="ECO:0000313" key="3">
    <source>
        <dbReference type="Proteomes" id="UP001596496"/>
    </source>
</evidence>
<name>A0ABW2P0M7_9ACTN</name>